<sequence length="388" mass="43380">MGKSRKRRHDSPNYISRQALLERLEQLERTITGAQRGSSRSYSRSPQSSRNPSRHRDCLSPSRKKSRRERRSTERRFPSRREGRSPSAVTSHHSRDRVSHDTAAATAAESPTSGGVISETDENEIAPNQPNLSPPLVIHNDVVLSDDTLKILGDDPSDKKGARFSLHPALSSRWAHITTHGLPNDELCLIQQRQALPHEAEFLQPPQANPEVKSIMPPTYCTRDASHASYQSQLGVGLAALGQAMNSLLEHQSDNQEVLAHLADAGRMLCNLFHQVSTTRRTLLYPLLNKQSKSLAEQTQPGSLLFGSDFGDQIKSVKSLERAAKDIRPSYQGHNKPTPKRRGGGAGKQPSRNLNRARPSTYARGEEQFKGQTSRKSDPTKYQYRRRR</sequence>
<dbReference type="PANTHER" id="PTHR34239:SF2">
    <property type="entry name" value="TRANSPOSABLE ELEMENT P TRANSPOSASE_THAP9 CONSERVED DOMAIN-CONTAINING PROTEIN"/>
    <property type="match status" value="1"/>
</dbReference>
<gene>
    <name evidence="2" type="ORF">Zmor_018503</name>
</gene>
<comment type="caution">
    <text evidence="2">The sequence shown here is derived from an EMBL/GenBank/DDBJ whole genome shotgun (WGS) entry which is preliminary data.</text>
</comment>
<dbReference type="AlphaFoldDB" id="A0AA38IBP3"/>
<evidence type="ECO:0000313" key="2">
    <source>
        <dbReference type="EMBL" id="KAJ3652548.1"/>
    </source>
</evidence>
<proteinExistence type="predicted"/>
<dbReference type="EMBL" id="JALNTZ010000005">
    <property type="protein sequence ID" value="KAJ3652548.1"/>
    <property type="molecule type" value="Genomic_DNA"/>
</dbReference>
<feature type="compositionally biased region" description="Low complexity" evidence="1">
    <location>
        <begin position="36"/>
        <end position="51"/>
    </location>
</feature>
<name>A0AA38IBP3_9CUCU</name>
<keyword evidence="3" id="KW-1185">Reference proteome</keyword>
<feature type="compositionally biased region" description="Basic and acidic residues" evidence="1">
    <location>
        <begin position="71"/>
        <end position="84"/>
    </location>
</feature>
<reference evidence="2" key="1">
    <citation type="journal article" date="2023" name="G3 (Bethesda)">
        <title>Whole genome assemblies of Zophobas morio and Tenebrio molitor.</title>
        <authorList>
            <person name="Kaur S."/>
            <person name="Stinson S.A."/>
            <person name="diCenzo G.C."/>
        </authorList>
    </citation>
    <scope>NUCLEOTIDE SEQUENCE</scope>
    <source>
        <strain evidence="2">QUZm001</strain>
    </source>
</reference>
<organism evidence="2 3">
    <name type="scientific">Zophobas morio</name>
    <dbReference type="NCBI Taxonomy" id="2755281"/>
    <lineage>
        <taxon>Eukaryota</taxon>
        <taxon>Metazoa</taxon>
        <taxon>Ecdysozoa</taxon>
        <taxon>Arthropoda</taxon>
        <taxon>Hexapoda</taxon>
        <taxon>Insecta</taxon>
        <taxon>Pterygota</taxon>
        <taxon>Neoptera</taxon>
        <taxon>Endopterygota</taxon>
        <taxon>Coleoptera</taxon>
        <taxon>Polyphaga</taxon>
        <taxon>Cucujiformia</taxon>
        <taxon>Tenebrionidae</taxon>
        <taxon>Zophobas</taxon>
    </lineage>
</organism>
<accession>A0AA38IBP3</accession>
<feature type="region of interest" description="Disordered" evidence="1">
    <location>
        <begin position="26"/>
        <end position="135"/>
    </location>
</feature>
<feature type="region of interest" description="Disordered" evidence="1">
    <location>
        <begin position="323"/>
        <end position="388"/>
    </location>
</feature>
<dbReference type="PANTHER" id="PTHR34239">
    <property type="entry name" value="APPLE DOMAIN-CONTAINING PROTEIN"/>
    <property type="match status" value="1"/>
</dbReference>
<protein>
    <submittedName>
        <fullName evidence="2">Uncharacterized protein</fullName>
    </submittedName>
</protein>
<evidence type="ECO:0000256" key="1">
    <source>
        <dbReference type="SAM" id="MobiDB-lite"/>
    </source>
</evidence>
<dbReference type="Proteomes" id="UP001168821">
    <property type="component" value="Unassembled WGS sequence"/>
</dbReference>
<feature type="compositionally biased region" description="Basic and acidic residues" evidence="1">
    <location>
        <begin position="364"/>
        <end position="379"/>
    </location>
</feature>
<evidence type="ECO:0000313" key="3">
    <source>
        <dbReference type="Proteomes" id="UP001168821"/>
    </source>
</evidence>